<evidence type="ECO:0000313" key="1">
    <source>
        <dbReference type="EMBL" id="KAK7475434.1"/>
    </source>
</evidence>
<accession>A0ABD0JKS8</accession>
<reference evidence="1 2" key="1">
    <citation type="journal article" date="2023" name="Sci. Data">
        <title>Genome assembly of the Korean intertidal mud-creeper Batillaria attramentaria.</title>
        <authorList>
            <person name="Patra A.K."/>
            <person name="Ho P.T."/>
            <person name="Jun S."/>
            <person name="Lee S.J."/>
            <person name="Kim Y."/>
            <person name="Won Y.J."/>
        </authorList>
    </citation>
    <scope>NUCLEOTIDE SEQUENCE [LARGE SCALE GENOMIC DNA]</scope>
    <source>
        <strain evidence="1">Wonlab-2016</strain>
    </source>
</reference>
<dbReference type="Proteomes" id="UP001519460">
    <property type="component" value="Unassembled WGS sequence"/>
</dbReference>
<dbReference type="AlphaFoldDB" id="A0ABD0JKS8"/>
<proteinExistence type="predicted"/>
<organism evidence="1 2">
    <name type="scientific">Batillaria attramentaria</name>
    <dbReference type="NCBI Taxonomy" id="370345"/>
    <lineage>
        <taxon>Eukaryota</taxon>
        <taxon>Metazoa</taxon>
        <taxon>Spiralia</taxon>
        <taxon>Lophotrochozoa</taxon>
        <taxon>Mollusca</taxon>
        <taxon>Gastropoda</taxon>
        <taxon>Caenogastropoda</taxon>
        <taxon>Sorbeoconcha</taxon>
        <taxon>Cerithioidea</taxon>
        <taxon>Batillariidae</taxon>
        <taxon>Batillaria</taxon>
    </lineage>
</organism>
<keyword evidence="2" id="KW-1185">Reference proteome</keyword>
<name>A0ABD0JKS8_9CAEN</name>
<evidence type="ECO:0000313" key="2">
    <source>
        <dbReference type="Proteomes" id="UP001519460"/>
    </source>
</evidence>
<gene>
    <name evidence="1" type="ORF">BaRGS_00033315</name>
</gene>
<dbReference type="EMBL" id="JACVVK020000406">
    <property type="protein sequence ID" value="KAK7475434.1"/>
    <property type="molecule type" value="Genomic_DNA"/>
</dbReference>
<sequence>MPGTTGVSWLGEKWCQGKIYNACFAAAKFGEIYCRLWYRLDVPNSSHISLVKDSAGSHSLGCSECTVFVEAFQSVLLISENHAWRRIQWFLLGLKYDTHEH</sequence>
<comment type="caution">
    <text evidence="1">The sequence shown here is derived from an EMBL/GenBank/DDBJ whole genome shotgun (WGS) entry which is preliminary data.</text>
</comment>
<protein>
    <submittedName>
        <fullName evidence="1">Uncharacterized protein</fullName>
    </submittedName>
</protein>